<proteinExistence type="predicted"/>
<feature type="transmembrane region" description="Helical" evidence="1">
    <location>
        <begin position="33"/>
        <end position="53"/>
    </location>
</feature>
<sequence length="61" mass="6298">MPEAAAEFSAPADAAGGAAGWAAEAIELEPSTAAPAIIAAVMVFVVTFFRVILFRSFRLTV</sequence>
<name>A0ABN2AF26_9MICO</name>
<reference evidence="2 3" key="1">
    <citation type="journal article" date="2019" name="Int. J. Syst. Evol. Microbiol.">
        <title>The Global Catalogue of Microorganisms (GCM) 10K type strain sequencing project: providing services to taxonomists for standard genome sequencing and annotation.</title>
        <authorList>
            <consortium name="The Broad Institute Genomics Platform"/>
            <consortium name="The Broad Institute Genome Sequencing Center for Infectious Disease"/>
            <person name="Wu L."/>
            <person name="Ma J."/>
        </authorList>
    </citation>
    <scope>NUCLEOTIDE SEQUENCE [LARGE SCALE GENOMIC DNA]</scope>
    <source>
        <strain evidence="2 3">JCM 13318</strain>
    </source>
</reference>
<evidence type="ECO:0000313" key="2">
    <source>
        <dbReference type="EMBL" id="GAA1517115.1"/>
    </source>
</evidence>
<evidence type="ECO:0000313" key="3">
    <source>
        <dbReference type="Proteomes" id="UP001500177"/>
    </source>
</evidence>
<accession>A0ABN2AF26</accession>
<comment type="caution">
    <text evidence="2">The sequence shown here is derived from an EMBL/GenBank/DDBJ whole genome shotgun (WGS) entry which is preliminary data.</text>
</comment>
<protein>
    <submittedName>
        <fullName evidence="2">Uncharacterized protein</fullName>
    </submittedName>
</protein>
<keyword evidence="1" id="KW-1133">Transmembrane helix</keyword>
<keyword evidence="3" id="KW-1185">Reference proteome</keyword>
<organism evidence="2 3">
    <name type="scientific">Brevibacterium permense</name>
    <dbReference type="NCBI Taxonomy" id="234834"/>
    <lineage>
        <taxon>Bacteria</taxon>
        <taxon>Bacillati</taxon>
        <taxon>Actinomycetota</taxon>
        <taxon>Actinomycetes</taxon>
        <taxon>Micrococcales</taxon>
        <taxon>Brevibacteriaceae</taxon>
        <taxon>Brevibacterium</taxon>
    </lineage>
</organism>
<dbReference type="Proteomes" id="UP001500177">
    <property type="component" value="Unassembled WGS sequence"/>
</dbReference>
<keyword evidence="1" id="KW-0812">Transmembrane</keyword>
<gene>
    <name evidence="2" type="ORF">GCM10009690_20180</name>
</gene>
<evidence type="ECO:0000256" key="1">
    <source>
        <dbReference type="SAM" id="Phobius"/>
    </source>
</evidence>
<keyword evidence="1" id="KW-0472">Membrane</keyword>
<dbReference type="EMBL" id="BAAALX010000010">
    <property type="protein sequence ID" value="GAA1517115.1"/>
    <property type="molecule type" value="Genomic_DNA"/>
</dbReference>